<comment type="subcellular location">
    <subcellularLocation>
        <location evidence="1">Endomembrane system</location>
        <topology evidence="1">Multi-pass membrane protein</topology>
    </subcellularLocation>
</comment>
<name>A0A226N0Z5_CALSU</name>
<accession>A0A226N0Z5</accession>
<evidence type="ECO:0000259" key="16">
    <source>
        <dbReference type="Pfam" id="PF00122"/>
    </source>
</evidence>
<evidence type="ECO:0000256" key="6">
    <source>
        <dbReference type="ARBA" id="ARBA00022723"/>
    </source>
</evidence>
<dbReference type="SUPFAM" id="SSF81653">
    <property type="entry name" value="Calcium ATPase, transduction domain A"/>
    <property type="match status" value="1"/>
</dbReference>
<dbReference type="SUPFAM" id="SSF81665">
    <property type="entry name" value="Calcium ATPase, transmembrane domain M"/>
    <property type="match status" value="1"/>
</dbReference>
<evidence type="ECO:0000256" key="5">
    <source>
        <dbReference type="ARBA" id="ARBA00022692"/>
    </source>
</evidence>
<protein>
    <recommendedName>
        <fullName evidence="2">P-type Ca(2+) transporter</fullName>
        <ecNumber evidence="2">7.2.2.10</ecNumber>
    </recommendedName>
</protein>
<gene>
    <name evidence="17" type="ORF">ASZ78_006379</name>
</gene>
<dbReference type="EC" id="7.2.2.10" evidence="2"/>
<evidence type="ECO:0000313" key="18">
    <source>
        <dbReference type="Proteomes" id="UP000198323"/>
    </source>
</evidence>
<keyword evidence="11" id="KW-1278">Translocase</keyword>
<dbReference type="InterPro" id="IPR008250">
    <property type="entry name" value="ATPase_P-typ_transduc_dom_A_sf"/>
</dbReference>
<dbReference type="GO" id="GO:0012505">
    <property type="term" value="C:endomembrane system"/>
    <property type="evidence" value="ECO:0007669"/>
    <property type="project" value="UniProtKB-SubCell"/>
</dbReference>
<evidence type="ECO:0000256" key="13">
    <source>
        <dbReference type="ARBA" id="ARBA00023065"/>
    </source>
</evidence>
<keyword evidence="3" id="KW-0813">Transport</keyword>
<keyword evidence="18" id="KW-1185">Reference proteome</keyword>
<dbReference type="FunFam" id="1.20.1110.10:FF:000002">
    <property type="entry name" value="Calcium-transporting ATPase"/>
    <property type="match status" value="1"/>
</dbReference>
<reference evidence="17 18" key="1">
    <citation type="submission" date="2016-07" db="EMBL/GenBank/DDBJ databases">
        <title>Disparate Historic Effective Population Sizes Predicted by Modern Levels of Genome Diversity for the Scaled Quail (Callipepla squamata) and the Northern Bobwhite (Colinus virginianus): Inferences from First and Second Generation Draft Genome Assemblies for Sympatric New World Quail.</title>
        <authorList>
            <person name="Oldeschulte D.L."/>
            <person name="Halley Y.A."/>
            <person name="Bhattarai E.K."/>
            <person name="Brashear W.A."/>
            <person name="Hill J."/>
            <person name="Metz R.P."/>
            <person name="Johnson C.D."/>
            <person name="Rollins D."/>
            <person name="Peterson M.J."/>
            <person name="Bickhart D.M."/>
            <person name="Decker J.E."/>
            <person name="Seabury C.M."/>
        </authorList>
    </citation>
    <scope>NUCLEOTIDE SEQUENCE [LARGE SCALE GENOMIC DNA]</scope>
    <source>
        <strain evidence="17 18">Texas</strain>
        <tissue evidence="17">Leg muscle</tissue>
    </source>
</reference>
<keyword evidence="5 15" id="KW-0812">Transmembrane</keyword>
<dbReference type="OrthoDB" id="116380at2759"/>
<evidence type="ECO:0000256" key="2">
    <source>
        <dbReference type="ARBA" id="ARBA00012790"/>
    </source>
</evidence>
<evidence type="ECO:0000256" key="7">
    <source>
        <dbReference type="ARBA" id="ARBA00022741"/>
    </source>
</evidence>
<keyword evidence="6" id="KW-0479">Metal-binding</keyword>
<evidence type="ECO:0000256" key="15">
    <source>
        <dbReference type="SAM" id="Phobius"/>
    </source>
</evidence>
<dbReference type="FunFam" id="2.70.150.10:FF:000001">
    <property type="entry name" value="Calcium-transporting ATPase"/>
    <property type="match status" value="1"/>
</dbReference>
<dbReference type="PANTHER" id="PTHR24093">
    <property type="entry name" value="CATION TRANSPORTING ATPASE"/>
    <property type="match status" value="1"/>
</dbReference>
<sequence length="167" mass="18041">CGTATGGAEDEGEAEAGWIEGAAILLSVICVVLVTAFNDWSKEKQFRGLQSRIEQEQKFTVVRGGQVIQIPVAEIVVGDIAQVKYGDLLPADGIFIQGNDLKIDESSLTGESDQVRKSVDKDPMLLSGKFSSILAEFIFYALLCSCAGGEEEEKKDKKGKLNTYNCT</sequence>
<keyword evidence="4" id="KW-0109">Calcium transport</keyword>
<dbReference type="STRING" id="9009.A0A226N0Z5"/>
<dbReference type="InterPro" id="IPR023298">
    <property type="entry name" value="ATPase_P-typ_TM_dom_sf"/>
</dbReference>
<organism evidence="17 18">
    <name type="scientific">Callipepla squamata</name>
    <name type="common">Scaled quail</name>
    <dbReference type="NCBI Taxonomy" id="9009"/>
    <lineage>
        <taxon>Eukaryota</taxon>
        <taxon>Metazoa</taxon>
        <taxon>Chordata</taxon>
        <taxon>Craniata</taxon>
        <taxon>Vertebrata</taxon>
        <taxon>Euteleostomi</taxon>
        <taxon>Archelosauria</taxon>
        <taxon>Archosauria</taxon>
        <taxon>Dinosauria</taxon>
        <taxon>Saurischia</taxon>
        <taxon>Theropoda</taxon>
        <taxon>Coelurosauria</taxon>
        <taxon>Aves</taxon>
        <taxon>Neognathae</taxon>
        <taxon>Galloanserae</taxon>
        <taxon>Galliformes</taxon>
        <taxon>Odontophoridae</taxon>
        <taxon>Callipepla</taxon>
    </lineage>
</organism>
<evidence type="ECO:0000256" key="11">
    <source>
        <dbReference type="ARBA" id="ARBA00022967"/>
    </source>
</evidence>
<keyword evidence="7" id="KW-0547">Nucleotide-binding</keyword>
<evidence type="ECO:0000313" key="17">
    <source>
        <dbReference type="EMBL" id="OXB61244.1"/>
    </source>
</evidence>
<evidence type="ECO:0000256" key="9">
    <source>
        <dbReference type="ARBA" id="ARBA00022840"/>
    </source>
</evidence>
<dbReference type="GO" id="GO:0005524">
    <property type="term" value="F:ATP binding"/>
    <property type="evidence" value="ECO:0007669"/>
    <property type="project" value="UniProtKB-KW"/>
</dbReference>
<evidence type="ECO:0000256" key="3">
    <source>
        <dbReference type="ARBA" id="ARBA00022448"/>
    </source>
</evidence>
<keyword evidence="10" id="KW-0460">Magnesium</keyword>
<feature type="non-terminal residue" evidence="17">
    <location>
        <position position="1"/>
    </location>
</feature>
<dbReference type="GO" id="GO:0030165">
    <property type="term" value="F:PDZ domain binding"/>
    <property type="evidence" value="ECO:0007669"/>
    <property type="project" value="TreeGrafter"/>
</dbReference>
<dbReference type="PANTHER" id="PTHR24093:SF377">
    <property type="entry name" value="PLASMA MEMBRANE CALCIUM-TRANSPORTING ATPASE 2"/>
    <property type="match status" value="1"/>
</dbReference>
<evidence type="ECO:0000256" key="14">
    <source>
        <dbReference type="ARBA" id="ARBA00023136"/>
    </source>
</evidence>
<evidence type="ECO:0000256" key="8">
    <source>
        <dbReference type="ARBA" id="ARBA00022837"/>
    </source>
</evidence>
<dbReference type="Pfam" id="PF00122">
    <property type="entry name" value="E1-E2_ATPase"/>
    <property type="match status" value="1"/>
</dbReference>
<dbReference type="GO" id="GO:0046872">
    <property type="term" value="F:metal ion binding"/>
    <property type="evidence" value="ECO:0007669"/>
    <property type="project" value="UniProtKB-KW"/>
</dbReference>
<keyword evidence="9" id="KW-0067">ATP-binding</keyword>
<dbReference type="AlphaFoldDB" id="A0A226N0Z5"/>
<dbReference type="InterPro" id="IPR059000">
    <property type="entry name" value="ATPase_P-type_domA"/>
</dbReference>
<keyword evidence="13" id="KW-0406">Ion transport</keyword>
<evidence type="ECO:0000256" key="12">
    <source>
        <dbReference type="ARBA" id="ARBA00022989"/>
    </source>
</evidence>
<dbReference type="GO" id="GO:0005388">
    <property type="term" value="F:P-type calcium transporter activity"/>
    <property type="evidence" value="ECO:0007669"/>
    <property type="project" value="UniProtKB-EC"/>
</dbReference>
<dbReference type="GO" id="GO:0051480">
    <property type="term" value="P:regulation of cytosolic calcium ion concentration"/>
    <property type="evidence" value="ECO:0007669"/>
    <property type="project" value="TreeGrafter"/>
</dbReference>
<dbReference type="GO" id="GO:0098839">
    <property type="term" value="C:postsynaptic density membrane"/>
    <property type="evidence" value="ECO:0007669"/>
    <property type="project" value="TreeGrafter"/>
</dbReference>
<evidence type="ECO:0000256" key="10">
    <source>
        <dbReference type="ARBA" id="ARBA00022842"/>
    </source>
</evidence>
<comment type="caution">
    <text evidence="17">The sequence shown here is derived from an EMBL/GenBank/DDBJ whole genome shotgun (WGS) entry which is preliminary data.</text>
</comment>
<feature type="domain" description="P-type ATPase A" evidence="16">
    <location>
        <begin position="57"/>
        <end position="129"/>
    </location>
</feature>
<dbReference type="InterPro" id="IPR001757">
    <property type="entry name" value="P_typ_ATPase"/>
</dbReference>
<dbReference type="EMBL" id="MCFN01000286">
    <property type="protein sequence ID" value="OXB61244.1"/>
    <property type="molecule type" value="Genomic_DNA"/>
</dbReference>
<evidence type="ECO:0000256" key="4">
    <source>
        <dbReference type="ARBA" id="ARBA00022568"/>
    </source>
</evidence>
<dbReference type="NCBIfam" id="TIGR01494">
    <property type="entry name" value="ATPase_P-type"/>
    <property type="match status" value="1"/>
</dbReference>
<keyword evidence="8" id="KW-0106">Calcium</keyword>
<keyword evidence="12 15" id="KW-1133">Transmembrane helix</keyword>
<dbReference type="Proteomes" id="UP000198323">
    <property type="component" value="Unassembled WGS sequence"/>
</dbReference>
<dbReference type="Gene3D" id="2.70.150.10">
    <property type="entry name" value="Calcium-transporting ATPase, cytoplasmic transduction domain A"/>
    <property type="match status" value="1"/>
</dbReference>
<keyword evidence="14 15" id="KW-0472">Membrane</keyword>
<dbReference type="GO" id="GO:0016887">
    <property type="term" value="F:ATP hydrolysis activity"/>
    <property type="evidence" value="ECO:0007669"/>
    <property type="project" value="InterPro"/>
</dbReference>
<evidence type="ECO:0000256" key="1">
    <source>
        <dbReference type="ARBA" id="ARBA00004127"/>
    </source>
</evidence>
<proteinExistence type="predicted"/>
<feature type="transmembrane region" description="Helical" evidence="15">
    <location>
        <begin position="18"/>
        <end position="37"/>
    </location>
</feature>